<gene>
    <name evidence="1" type="ORF">ACFFTR_18485</name>
</gene>
<reference evidence="1 2" key="1">
    <citation type="submission" date="2024-09" db="EMBL/GenBank/DDBJ databases">
        <authorList>
            <person name="Sun Q."/>
            <person name="Mori K."/>
        </authorList>
    </citation>
    <scope>NUCLEOTIDE SEQUENCE [LARGE SCALE GENOMIC DNA]</scope>
    <source>
        <strain evidence="1 2">JCM 3307</strain>
    </source>
</reference>
<comment type="caution">
    <text evidence="1">The sequence shown here is derived from an EMBL/GenBank/DDBJ whole genome shotgun (WGS) entry which is preliminary data.</text>
</comment>
<keyword evidence="2" id="KW-1185">Reference proteome</keyword>
<sequence>MTEMRVVRRVPPARRAVTSRALGFYVFDDRLFEELDWYELIDPAEGDEHPAAAVAAVLQGGSKARLVGVAAPGGRSDLAVQVLIALVDSLRASPARRLVAAPGAHDEDVLRRAGFGPLDGSFAVEL</sequence>
<evidence type="ECO:0000313" key="1">
    <source>
        <dbReference type="EMBL" id="MFB9445067.1"/>
    </source>
</evidence>
<protein>
    <submittedName>
        <fullName evidence="1">Uncharacterized protein</fullName>
    </submittedName>
</protein>
<name>A0ABV5M861_9ACTN</name>
<dbReference type="Proteomes" id="UP001589608">
    <property type="component" value="Unassembled WGS sequence"/>
</dbReference>
<dbReference type="RefSeq" id="WP_223095145.1">
    <property type="nucleotide sequence ID" value="NZ_CP061913.1"/>
</dbReference>
<evidence type="ECO:0000313" key="2">
    <source>
        <dbReference type="Proteomes" id="UP001589608"/>
    </source>
</evidence>
<accession>A0ABV5M861</accession>
<organism evidence="1 2">
    <name type="scientific">Dactylosporangium vinaceum</name>
    <dbReference type="NCBI Taxonomy" id="53362"/>
    <lineage>
        <taxon>Bacteria</taxon>
        <taxon>Bacillati</taxon>
        <taxon>Actinomycetota</taxon>
        <taxon>Actinomycetes</taxon>
        <taxon>Micromonosporales</taxon>
        <taxon>Micromonosporaceae</taxon>
        <taxon>Dactylosporangium</taxon>
    </lineage>
</organism>
<proteinExistence type="predicted"/>
<dbReference type="EMBL" id="JBHMCA010000035">
    <property type="protein sequence ID" value="MFB9445067.1"/>
    <property type="molecule type" value="Genomic_DNA"/>
</dbReference>